<dbReference type="AlphaFoldDB" id="A0A7W0CSK6"/>
<keyword evidence="1" id="KW-0732">Signal</keyword>
<name>A0A7W0CSK6_9ACTN</name>
<proteinExistence type="predicted"/>
<dbReference type="RefSeq" id="WP_220134464.1">
    <property type="nucleotide sequence ID" value="NZ_BAABAM010000007.1"/>
</dbReference>
<protein>
    <recommendedName>
        <fullName evidence="4">Tat pathway signal sequence domain protein</fullName>
    </recommendedName>
</protein>
<keyword evidence="3" id="KW-1185">Reference proteome</keyword>
<dbReference type="EMBL" id="JACDUR010000008">
    <property type="protein sequence ID" value="MBA2896448.1"/>
    <property type="molecule type" value="Genomic_DNA"/>
</dbReference>
<evidence type="ECO:0008006" key="4">
    <source>
        <dbReference type="Google" id="ProtNLM"/>
    </source>
</evidence>
<evidence type="ECO:0000313" key="2">
    <source>
        <dbReference type="EMBL" id="MBA2896448.1"/>
    </source>
</evidence>
<organism evidence="2 3">
    <name type="scientific">Nonomuraea soli</name>
    <dbReference type="NCBI Taxonomy" id="1032476"/>
    <lineage>
        <taxon>Bacteria</taxon>
        <taxon>Bacillati</taxon>
        <taxon>Actinomycetota</taxon>
        <taxon>Actinomycetes</taxon>
        <taxon>Streptosporangiales</taxon>
        <taxon>Streptosporangiaceae</taxon>
        <taxon>Nonomuraea</taxon>
    </lineage>
</organism>
<feature type="chain" id="PRO_5039057127" description="Tat pathway signal sequence domain protein" evidence="1">
    <location>
        <begin position="21"/>
        <end position="243"/>
    </location>
</feature>
<accession>A0A7W0CSK6</accession>
<evidence type="ECO:0000256" key="1">
    <source>
        <dbReference type="SAM" id="SignalP"/>
    </source>
</evidence>
<feature type="signal peptide" evidence="1">
    <location>
        <begin position="1"/>
        <end position="20"/>
    </location>
</feature>
<reference evidence="2 3" key="1">
    <citation type="submission" date="2020-07" db="EMBL/GenBank/DDBJ databases">
        <title>Genomic Encyclopedia of Type Strains, Phase IV (KMG-IV): sequencing the most valuable type-strain genomes for metagenomic binning, comparative biology and taxonomic classification.</title>
        <authorList>
            <person name="Goeker M."/>
        </authorList>
    </citation>
    <scope>NUCLEOTIDE SEQUENCE [LARGE SCALE GENOMIC DNA]</scope>
    <source>
        <strain evidence="2 3">DSM 45533</strain>
    </source>
</reference>
<comment type="caution">
    <text evidence="2">The sequence shown here is derived from an EMBL/GenBank/DDBJ whole genome shotgun (WGS) entry which is preliminary data.</text>
</comment>
<sequence length="243" mass="26067">MRLKLIVLLAAVLCAPATVAVAPASASTVTSGDVAGRPDLVAGTYLPLWPFATRHEAGRWQRAYRQGGHQPWHLDAGETALAFTRGYLGFTDIDKVVAADVDGRHARVRVGYLTQENPKPLVAAVVHLVRYGKGADAPWEVVGTDDTTLTLDRPRYGSAVRSPVKAGGIITGVDESLRVRMLQLGAKRALGEVDRIPAGGERQPWTASFGFRKGKWRVATIVVSTGGHVADVERFAITGVVLR</sequence>
<gene>
    <name evidence="2" type="ORF">HNR30_007839</name>
</gene>
<dbReference type="Proteomes" id="UP000530928">
    <property type="component" value="Unassembled WGS sequence"/>
</dbReference>
<evidence type="ECO:0000313" key="3">
    <source>
        <dbReference type="Proteomes" id="UP000530928"/>
    </source>
</evidence>